<keyword evidence="1" id="KW-1133">Transmembrane helix</keyword>
<dbReference type="EMBL" id="MFDH01000014">
    <property type="protein sequence ID" value="OGE36267.1"/>
    <property type="molecule type" value="Genomic_DNA"/>
</dbReference>
<feature type="transmembrane region" description="Helical" evidence="1">
    <location>
        <begin position="20"/>
        <end position="40"/>
    </location>
</feature>
<dbReference type="Proteomes" id="UP000176405">
    <property type="component" value="Unassembled WGS sequence"/>
</dbReference>
<organism evidence="2 3">
    <name type="scientific">Candidatus Daviesbacteria bacterium RIFCSPHIGHO2_12_FULL_43_11</name>
    <dbReference type="NCBI Taxonomy" id="1797780"/>
    <lineage>
        <taxon>Bacteria</taxon>
        <taxon>Candidatus Daviesiibacteriota</taxon>
    </lineage>
</organism>
<comment type="caution">
    <text evidence="2">The sequence shown here is derived from an EMBL/GenBank/DDBJ whole genome shotgun (WGS) entry which is preliminary data.</text>
</comment>
<name>A0A1F5K5R2_9BACT</name>
<evidence type="ECO:0000313" key="3">
    <source>
        <dbReference type="Proteomes" id="UP000176405"/>
    </source>
</evidence>
<evidence type="ECO:0000313" key="2">
    <source>
        <dbReference type="EMBL" id="OGE36267.1"/>
    </source>
</evidence>
<gene>
    <name evidence="2" type="ORF">A3E45_04210</name>
</gene>
<protein>
    <submittedName>
        <fullName evidence="2">Uncharacterized protein</fullName>
    </submittedName>
</protein>
<dbReference type="AlphaFoldDB" id="A0A1F5K5R2"/>
<keyword evidence="1" id="KW-0472">Membrane</keyword>
<proteinExistence type="predicted"/>
<reference evidence="2 3" key="1">
    <citation type="journal article" date="2016" name="Nat. Commun.">
        <title>Thousands of microbial genomes shed light on interconnected biogeochemical processes in an aquifer system.</title>
        <authorList>
            <person name="Anantharaman K."/>
            <person name="Brown C.T."/>
            <person name="Hug L.A."/>
            <person name="Sharon I."/>
            <person name="Castelle C.J."/>
            <person name="Probst A.J."/>
            <person name="Thomas B.C."/>
            <person name="Singh A."/>
            <person name="Wilkins M.J."/>
            <person name="Karaoz U."/>
            <person name="Brodie E.L."/>
            <person name="Williams K.H."/>
            <person name="Hubbard S.S."/>
            <person name="Banfield J.F."/>
        </authorList>
    </citation>
    <scope>NUCLEOTIDE SEQUENCE [LARGE SCALE GENOMIC DNA]</scope>
</reference>
<sequence length="149" mass="17217">MWLRHTKEPCDPPLADLNALFLWLFLSYLSGLGYLSYLFLFKVPKRAFWAPLPEKGSLVRLLPRNLFQPLTIKINCCSVPVKTFLTCSANGSTRFKLNLFNLFLRVATLNIKITISQQKLFVNTFGSDSIFHEENEESCSLFNRPMYDD</sequence>
<accession>A0A1F5K5R2</accession>
<keyword evidence="1" id="KW-0812">Transmembrane</keyword>
<evidence type="ECO:0000256" key="1">
    <source>
        <dbReference type="SAM" id="Phobius"/>
    </source>
</evidence>